<keyword evidence="2" id="KW-1185">Reference proteome</keyword>
<evidence type="ECO:0000313" key="1">
    <source>
        <dbReference type="EMBL" id="AEG58984.1"/>
    </source>
</evidence>
<organism evidence="1 2">
    <name type="scientific">Desulforamulus ruminis (strain ATCC 23193 / DSM 2154 / NCIMB 8452 / DL)</name>
    <name type="common">Desulfotomaculum ruminis</name>
    <dbReference type="NCBI Taxonomy" id="696281"/>
    <lineage>
        <taxon>Bacteria</taxon>
        <taxon>Bacillati</taxon>
        <taxon>Bacillota</taxon>
        <taxon>Clostridia</taxon>
        <taxon>Eubacteriales</taxon>
        <taxon>Peptococcaceae</taxon>
        <taxon>Desulforamulus</taxon>
    </lineage>
</organism>
<dbReference type="AlphaFoldDB" id="F6DTW6"/>
<dbReference type="KEGG" id="dru:Desru_0700"/>
<accession>F6DTW6</accession>
<gene>
    <name evidence="1" type="ordered locus">Desru_0700</name>
</gene>
<evidence type="ECO:0000313" key="2">
    <source>
        <dbReference type="Proteomes" id="UP000009234"/>
    </source>
</evidence>
<name>F6DTW6_DESRL</name>
<dbReference type="STRING" id="696281.Desru_0700"/>
<dbReference type="Proteomes" id="UP000009234">
    <property type="component" value="Chromosome"/>
</dbReference>
<reference evidence="2" key="1">
    <citation type="submission" date="2011-05" db="EMBL/GenBank/DDBJ databases">
        <title>Complete sequence of Desulfotomaculum ruminis DSM 2154.</title>
        <authorList>
            <person name="Lucas S."/>
            <person name="Copeland A."/>
            <person name="Lapidus A."/>
            <person name="Cheng J.-F."/>
            <person name="Goodwin L."/>
            <person name="Pitluck S."/>
            <person name="Lu M."/>
            <person name="Detter J.C."/>
            <person name="Han C."/>
            <person name="Tapia R."/>
            <person name="Land M."/>
            <person name="Hauser L."/>
            <person name="Kyrpides N."/>
            <person name="Ivanova N."/>
            <person name="Mikhailova N."/>
            <person name="Pagani I."/>
            <person name="Stams A.J.M."/>
            <person name="Plugge C.M."/>
            <person name="Muyzer G."/>
            <person name="Kuever J."/>
            <person name="Parshina S.N."/>
            <person name="Ivanova A.E."/>
            <person name="Nazina T.N."/>
            <person name="Brambilla E."/>
            <person name="Spring S."/>
            <person name="Klenk H.-P."/>
            <person name="Woyke T."/>
        </authorList>
    </citation>
    <scope>NUCLEOTIDE SEQUENCE [LARGE SCALE GENOMIC DNA]</scope>
    <source>
        <strain evidence="2">ATCC 23193 / DSM 2154 / NCIB 8452 / DL</strain>
    </source>
</reference>
<proteinExistence type="predicted"/>
<dbReference type="EMBL" id="CP002780">
    <property type="protein sequence ID" value="AEG58984.1"/>
    <property type="molecule type" value="Genomic_DNA"/>
</dbReference>
<reference evidence="1 2" key="2">
    <citation type="journal article" date="2012" name="Stand. Genomic Sci.">
        <title>Complete genome sequence of the sulfate-reducing firmicute Desulfotomaculum ruminis type strain (DL(T)).</title>
        <authorList>
            <person name="Spring S."/>
            <person name="Visser M."/>
            <person name="Lu M."/>
            <person name="Copeland A."/>
            <person name="Lapidus A."/>
            <person name="Lucas S."/>
            <person name="Cheng J.F."/>
            <person name="Han C."/>
            <person name="Tapia R."/>
            <person name="Goodwin L.A."/>
            <person name="Pitluck S."/>
            <person name="Ivanova N."/>
            <person name="Land M."/>
            <person name="Hauser L."/>
            <person name="Larimer F."/>
            <person name="Rohde M."/>
            <person name="Goker M."/>
            <person name="Detter J.C."/>
            <person name="Kyrpides N.C."/>
            <person name="Woyke T."/>
            <person name="Schaap P.J."/>
            <person name="Plugge C.M."/>
            <person name="Muyzer G."/>
            <person name="Kuever J."/>
            <person name="Pereira I.A."/>
            <person name="Parshina S.N."/>
            <person name="Bernier-Latmani R."/>
            <person name="Stams A.J."/>
            <person name="Klenk H.P."/>
        </authorList>
    </citation>
    <scope>NUCLEOTIDE SEQUENCE [LARGE SCALE GENOMIC DNA]</scope>
    <source>
        <strain evidence="2">ATCC 23193 / DSM 2154 / NCIB 8452 / DL</strain>
    </source>
</reference>
<sequence>MAVSMREYPVLRGRDAKRFTEDKTRTEELLAKKAEEFRKDPTSVKAGKRSRGISICVRKKSTRSQ</sequence>
<protein>
    <submittedName>
        <fullName evidence="1">Uncharacterized protein</fullName>
    </submittedName>
</protein>
<dbReference type="HOGENOM" id="CLU_2842680_0_0_9"/>